<dbReference type="EMBL" id="MN739394">
    <property type="protein sequence ID" value="QHT02413.1"/>
    <property type="molecule type" value="Genomic_DNA"/>
</dbReference>
<protein>
    <submittedName>
        <fullName evidence="1">Uncharacterized protein</fullName>
    </submittedName>
</protein>
<dbReference type="AlphaFoldDB" id="A0A6C0CDP8"/>
<evidence type="ECO:0000313" key="1">
    <source>
        <dbReference type="EMBL" id="QHT02413.1"/>
    </source>
</evidence>
<organism evidence="1">
    <name type="scientific">viral metagenome</name>
    <dbReference type="NCBI Taxonomy" id="1070528"/>
    <lineage>
        <taxon>unclassified sequences</taxon>
        <taxon>metagenomes</taxon>
        <taxon>organismal metagenomes</taxon>
    </lineage>
</organism>
<reference evidence="1" key="1">
    <citation type="journal article" date="2020" name="Nature">
        <title>Giant virus diversity and host interactions through global metagenomics.</title>
        <authorList>
            <person name="Schulz F."/>
            <person name="Roux S."/>
            <person name="Paez-Espino D."/>
            <person name="Jungbluth S."/>
            <person name="Walsh D.A."/>
            <person name="Denef V.J."/>
            <person name="McMahon K.D."/>
            <person name="Konstantinidis K.T."/>
            <person name="Eloe-Fadrosh E.A."/>
            <person name="Kyrpides N.C."/>
            <person name="Woyke T."/>
        </authorList>
    </citation>
    <scope>NUCLEOTIDE SEQUENCE</scope>
    <source>
        <strain evidence="1">GVMAG-M-3300020565-3</strain>
    </source>
</reference>
<accession>A0A6C0CDP8</accession>
<sequence length="336" mass="39838">MNAAAAAAAAAIYNASTIHSIYKIIKAHYNFDAKTIADFKIAEMPLSVFDDFNKDLQDTSNKYFNFGFAHDYIRKCNRCYHITYKGVNMYIILQSKITPQMRRQLFRNLYRVYLVSQIYKISKWGDYMFNYYVIMNPLKRYLPAKRGQIIDAVNINGGYTYTNKNNIYIIRKEDYNKVIIHELLHHNTLIHKQKWEEANIRRLKAHFKIHPNMLLIPNEAIIETYACILNTVFYSIETGTSLRENLKRDQEHSINLTGKILDKQGGDLWEEKTHSYCYIVLKTILYVYFNDFLKIYKYHNDTEITDFLIKYSHKIYKRVSAIASAKRDNRLKQTIY</sequence>
<name>A0A6C0CDP8_9ZZZZ</name>
<proteinExistence type="predicted"/>